<keyword evidence="4" id="KW-0560">Oxidoreductase</keyword>
<dbReference type="InterPro" id="IPR020946">
    <property type="entry name" value="Flavin_mOase-like"/>
</dbReference>
<comment type="caution">
    <text evidence="6">The sequence shown here is derived from an EMBL/GenBank/DDBJ whole genome shotgun (WGS) entry which is preliminary data.</text>
</comment>
<comment type="similarity">
    <text evidence="1">Belongs to the FAD-binding monooxygenase family.</text>
</comment>
<keyword evidence="5" id="KW-1133">Transmembrane helix</keyword>
<proteinExistence type="inferred from homology"/>
<dbReference type="InterPro" id="IPR036188">
    <property type="entry name" value="FAD/NAD-bd_sf"/>
</dbReference>
<keyword evidence="2" id="KW-0285">Flavoprotein</keyword>
<evidence type="ECO:0000256" key="1">
    <source>
        <dbReference type="ARBA" id="ARBA00010139"/>
    </source>
</evidence>
<dbReference type="Proteomes" id="UP001063166">
    <property type="component" value="Unassembled WGS sequence"/>
</dbReference>
<dbReference type="Gene3D" id="3.50.50.60">
    <property type="entry name" value="FAD/NAD(P)-binding domain"/>
    <property type="match status" value="2"/>
</dbReference>
<keyword evidence="5" id="KW-0472">Membrane</keyword>
<dbReference type="GO" id="GO:0050661">
    <property type="term" value="F:NADP binding"/>
    <property type="evidence" value="ECO:0007669"/>
    <property type="project" value="InterPro"/>
</dbReference>
<dbReference type="PANTHER" id="PTHR42877:SF4">
    <property type="entry name" value="FAD_NAD(P)-BINDING DOMAIN-CONTAINING PROTEIN-RELATED"/>
    <property type="match status" value="1"/>
</dbReference>
<reference evidence="6" key="1">
    <citation type="submission" date="2022-07" db="EMBL/GenBank/DDBJ databases">
        <title>The genome of Lyophyllum shimeji provides insight into the initial evolution of ectomycorrhizal fungal genome.</title>
        <authorList>
            <person name="Kobayashi Y."/>
            <person name="Shibata T."/>
            <person name="Hirakawa H."/>
            <person name="Shigenobu S."/>
            <person name="Nishiyama T."/>
            <person name="Yamada A."/>
            <person name="Hasebe M."/>
            <person name="Kawaguchi M."/>
        </authorList>
    </citation>
    <scope>NUCLEOTIDE SEQUENCE</scope>
    <source>
        <strain evidence="6">AT787</strain>
    </source>
</reference>
<evidence type="ECO:0000256" key="3">
    <source>
        <dbReference type="ARBA" id="ARBA00022827"/>
    </source>
</evidence>
<evidence type="ECO:0000256" key="5">
    <source>
        <dbReference type="SAM" id="Phobius"/>
    </source>
</evidence>
<dbReference type="OrthoDB" id="74360at2759"/>
<feature type="transmembrane region" description="Helical" evidence="5">
    <location>
        <begin position="12"/>
        <end position="30"/>
    </location>
</feature>
<organism evidence="6 7">
    <name type="scientific">Lyophyllum shimeji</name>
    <name type="common">Hon-shimeji</name>
    <name type="synonym">Tricholoma shimeji</name>
    <dbReference type="NCBI Taxonomy" id="47721"/>
    <lineage>
        <taxon>Eukaryota</taxon>
        <taxon>Fungi</taxon>
        <taxon>Dikarya</taxon>
        <taxon>Basidiomycota</taxon>
        <taxon>Agaricomycotina</taxon>
        <taxon>Agaricomycetes</taxon>
        <taxon>Agaricomycetidae</taxon>
        <taxon>Agaricales</taxon>
        <taxon>Tricholomatineae</taxon>
        <taxon>Lyophyllaceae</taxon>
        <taxon>Lyophyllum</taxon>
    </lineage>
</organism>
<dbReference type="PRINTS" id="PR00368">
    <property type="entry name" value="FADPNR"/>
</dbReference>
<dbReference type="InterPro" id="IPR051209">
    <property type="entry name" value="FAD-bind_Monooxygenase_sf"/>
</dbReference>
<evidence type="ECO:0000313" key="6">
    <source>
        <dbReference type="EMBL" id="GLB40268.1"/>
    </source>
</evidence>
<dbReference type="Pfam" id="PF00743">
    <property type="entry name" value="FMO-like"/>
    <property type="match status" value="1"/>
</dbReference>
<dbReference type="EMBL" id="BRPK01000008">
    <property type="protein sequence ID" value="GLB40268.1"/>
    <property type="molecule type" value="Genomic_DNA"/>
</dbReference>
<dbReference type="GO" id="GO:0004499">
    <property type="term" value="F:N,N-dimethylaniline monooxygenase activity"/>
    <property type="evidence" value="ECO:0007669"/>
    <property type="project" value="InterPro"/>
</dbReference>
<keyword evidence="5" id="KW-0812">Transmembrane</keyword>
<keyword evidence="7" id="KW-1185">Reference proteome</keyword>
<dbReference type="GO" id="GO:0050660">
    <property type="term" value="F:flavin adenine dinucleotide binding"/>
    <property type="evidence" value="ECO:0007669"/>
    <property type="project" value="InterPro"/>
</dbReference>
<dbReference type="PANTHER" id="PTHR42877">
    <property type="entry name" value="L-ORNITHINE N(5)-MONOOXYGENASE-RELATED"/>
    <property type="match status" value="1"/>
</dbReference>
<dbReference type="AlphaFoldDB" id="A0A9P3UP29"/>
<name>A0A9P3UP29_LYOSH</name>
<sequence length="514" mass="57636">MTEDNSSKRPIPRIVIIGAGVGGLSFAIALKRQFQFENFTIFEKSNGVGGTWWENTYPGCSSDIAVHFYSLSTDQKPDWSSSHPFQPEIQAYWEELSNKYSLSSHIVFGCKVVKAVWDSAAHLYQITTEDVTSGEQSTTTAEILISALGILEVPRLPDIPGISDFRGHLFHSARWEDSGLDGKRVAVIGNGASATQFVPIIAKRENIQITQFCRTPNWILPPIRKYYSGLHKLACRYLPLYMRTVRFFDYLGSDLAYFAIFSNNVTRRALSSYLKRYILKHSPKEYHDKLIPSYALGCKRVLFDTDYLPTLHRDNVELNWAGIASIVEDGIITKQGEHLRFDTIILATGYAADRYPLVVEGKGGETIQEYFASQGGPTAYLGTCVPGFPNFYLIGGPNTATGHTSVIFTEEVQINYALQLIKPIMEGRISYIDVTAKATIEYNEEIQERLSRSVFVGCNSWYKVDASGKITSIFPGAAALFWWWLRRPVWQNYHVVKYDEGETSAGVRDGPGSG</sequence>
<dbReference type="SUPFAM" id="SSF51905">
    <property type="entry name" value="FAD/NAD(P)-binding domain"/>
    <property type="match status" value="2"/>
</dbReference>
<accession>A0A9P3UP29</accession>
<gene>
    <name evidence="6" type="ORF">LshimejAT787_0801390</name>
</gene>
<keyword evidence="6" id="KW-0503">Monooxygenase</keyword>
<keyword evidence="3" id="KW-0274">FAD</keyword>
<evidence type="ECO:0000256" key="4">
    <source>
        <dbReference type="ARBA" id="ARBA00023002"/>
    </source>
</evidence>
<evidence type="ECO:0000313" key="7">
    <source>
        <dbReference type="Proteomes" id="UP001063166"/>
    </source>
</evidence>
<evidence type="ECO:0000256" key="2">
    <source>
        <dbReference type="ARBA" id="ARBA00022630"/>
    </source>
</evidence>
<protein>
    <submittedName>
        <fullName evidence="6">Flavin-binding monooxygenase-like</fullName>
    </submittedName>
</protein>